<evidence type="ECO:0000313" key="3">
    <source>
        <dbReference type="Proteomes" id="UP001595817"/>
    </source>
</evidence>
<accession>A0ABV8X5V9</accession>
<dbReference type="Pfam" id="PF01370">
    <property type="entry name" value="Epimerase"/>
    <property type="match status" value="1"/>
</dbReference>
<comment type="caution">
    <text evidence="2">The sequence shown here is derived from an EMBL/GenBank/DDBJ whole genome shotgun (WGS) entry which is preliminary data.</text>
</comment>
<organism evidence="2 3">
    <name type="scientific">Chungangia koreensis</name>
    <dbReference type="NCBI Taxonomy" id="752657"/>
    <lineage>
        <taxon>Bacteria</taxon>
        <taxon>Bacillati</taxon>
        <taxon>Bacillota</taxon>
        <taxon>Bacilli</taxon>
        <taxon>Lactobacillales</taxon>
        <taxon>Chungangia</taxon>
    </lineage>
</organism>
<dbReference type="RefSeq" id="WP_378153339.1">
    <property type="nucleotide sequence ID" value="NZ_JBHSEC010000006.1"/>
</dbReference>
<dbReference type="Gene3D" id="3.40.50.720">
    <property type="entry name" value="NAD(P)-binding Rossmann-like Domain"/>
    <property type="match status" value="1"/>
</dbReference>
<dbReference type="InterPro" id="IPR050177">
    <property type="entry name" value="Lipid_A_modif_metabolic_enz"/>
</dbReference>
<sequence>MKRILITGKNSYIGTSLEKWLGNYPDKYTTDCVSLRGDLWKGIDFSVYDVVFHAAGIAHIKETKENANLYYKVNRDLAYEVAQKAKKEGVKHFIFLSSMSVYGIESGIIDKDSPLEPKSNYGKSKLQAEELITGIQGDPFKVAILRPPMIYGKGCKGNYNRLANLAIKIPIFPDVDNKRSMIYIDNLSEFVRLIIDDSKSGLFYPQNKEYVCTSKMVEMIGELHGTNIRMTKLFNVFLKLFPINTVKKVFGDLVYDKKMNDYKNRYIVCDFETSIRLTEKCK</sequence>
<reference evidence="3" key="1">
    <citation type="journal article" date="2019" name="Int. J. Syst. Evol. Microbiol.">
        <title>The Global Catalogue of Microorganisms (GCM) 10K type strain sequencing project: providing services to taxonomists for standard genome sequencing and annotation.</title>
        <authorList>
            <consortium name="The Broad Institute Genomics Platform"/>
            <consortium name="The Broad Institute Genome Sequencing Center for Infectious Disease"/>
            <person name="Wu L."/>
            <person name="Ma J."/>
        </authorList>
    </citation>
    <scope>NUCLEOTIDE SEQUENCE [LARGE SCALE GENOMIC DNA]</scope>
    <source>
        <strain evidence="3">CCUG 59778</strain>
    </source>
</reference>
<protein>
    <submittedName>
        <fullName evidence="2">NAD-dependent epimerase/dehydratase family protein</fullName>
    </submittedName>
</protein>
<dbReference type="SUPFAM" id="SSF51735">
    <property type="entry name" value="NAD(P)-binding Rossmann-fold domains"/>
    <property type="match status" value="1"/>
</dbReference>
<dbReference type="InterPro" id="IPR001509">
    <property type="entry name" value="Epimerase_deHydtase"/>
</dbReference>
<evidence type="ECO:0000259" key="1">
    <source>
        <dbReference type="Pfam" id="PF01370"/>
    </source>
</evidence>
<dbReference type="PANTHER" id="PTHR43245">
    <property type="entry name" value="BIFUNCTIONAL POLYMYXIN RESISTANCE PROTEIN ARNA"/>
    <property type="match status" value="1"/>
</dbReference>
<gene>
    <name evidence="2" type="ORF">ACFOZY_06005</name>
</gene>
<dbReference type="EMBL" id="JBHSEC010000006">
    <property type="protein sequence ID" value="MFC4409992.1"/>
    <property type="molecule type" value="Genomic_DNA"/>
</dbReference>
<dbReference type="Proteomes" id="UP001595817">
    <property type="component" value="Unassembled WGS sequence"/>
</dbReference>
<proteinExistence type="predicted"/>
<name>A0ABV8X5V9_9LACT</name>
<feature type="domain" description="NAD-dependent epimerase/dehydratase" evidence="1">
    <location>
        <begin position="47"/>
        <end position="200"/>
    </location>
</feature>
<keyword evidence="3" id="KW-1185">Reference proteome</keyword>
<dbReference type="InterPro" id="IPR036291">
    <property type="entry name" value="NAD(P)-bd_dom_sf"/>
</dbReference>
<evidence type="ECO:0000313" key="2">
    <source>
        <dbReference type="EMBL" id="MFC4409992.1"/>
    </source>
</evidence>
<dbReference type="PANTHER" id="PTHR43245:SF58">
    <property type="entry name" value="BLL5923 PROTEIN"/>
    <property type="match status" value="1"/>
</dbReference>